<protein>
    <submittedName>
        <fullName evidence="1">Uncharacterized protein</fullName>
    </submittedName>
</protein>
<dbReference type="Proteomes" id="UP000015105">
    <property type="component" value="Chromosome 7D"/>
</dbReference>
<dbReference type="EnsemblPlants" id="AET7Gv20676000.23">
    <property type="protein sequence ID" value="AET7Gv20676000.23"/>
    <property type="gene ID" value="AET7Gv20676000"/>
</dbReference>
<organism evidence="1 2">
    <name type="scientific">Aegilops tauschii subsp. strangulata</name>
    <name type="common">Goatgrass</name>
    <dbReference type="NCBI Taxonomy" id="200361"/>
    <lineage>
        <taxon>Eukaryota</taxon>
        <taxon>Viridiplantae</taxon>
        <taxon>Streptophyta</taxon>
        <taxon>Embryophyta</taxon>
        <taxon>Tracheophyta</taxon>
        <taxon>Spermatophyta</taxon>
        <taxon>Magnoliopsida</taxon>
        <taxon>Liliopsida</taxon>
        <taxon>Poales</taxon>
        <taxon>Poaceae</taxon>
        <taxon>BOP clade</taxon>
        <taxon>Pooideae</taxon>
        <taxon>Triticodae</taxon>
        <taxon>Triticeae</taxon>
        <taxon>Triticinae</taxon>
        <taxon>Aegilops</taxon>
    </lineage>
</organism>
<dbReference type="Gramene" id="AET7Gv20676000.23">
    <property type="protein sequence ID" value="AET7Gv20676000.23"/>
    <property type="gene ID" value="AET7Gv20676000"/>
</dbReference>
<reference evidence="1" key="3">
    <citation type="journal article" date="2017" name="Nature">
        <title>Genome sequence of the progenitor of the wheat D genome Aegilops tauschii.</title>
        <authorList>
            <person name="Luo M.C."/>
            <person name="Gu Y.Q."/>
            <person name="Puiu D."/>
            <person name="Wang H."/>
            <person name="Twardziok S.O."/>
            <person name="Deal K.R."/>
            <person name="Huo N."/>
            <person name="Zhu T."/>
            <person name="Wang L."/>
            <person name="Wang Y."/>
            <person name="McGuire P.E."/>
            <person name="Liu S."/>
            <person name="Long H."/>
            <person name="Ramasamy R.K."/>
            <person name="Rodriguez J.C."/>
            <person name="Van S.L."/>
            <person name="Yuan L."/>
            <person name="Wang Z."/>
            <person name="Xia Z."/>
            <person name="Xiao L."/>
            <person name="Anderson O.D."/>
            <person name="Ouyang S."/>
            <person name="Liang Y."/>
            <person name="Zimin A.V."/>
            <person name="Pertea G."/>
            <person name="Qi P."/>
            <person name="Bennetzen J.L."/>
            <person name="Dai X."/>
            <person name="Dawson M.W."/>
            <person name="Muller H.G."/>
            <person name="Kugler K."/>
            <person name="Rivarola-Duarte L."/>
            <person name="Spannagl M."/>
            <person name="Mayer K.F.X."/>
            <person name="Lu F.H."/>
            <person name="Bevan M.W."/>
            <person name="Leroy P."/>
            <person name="Li P."/>
            <person name="You F.M."/>
            <person name="Sun Q."/>
            <person name="Liu Z."/>
            <person name="Lyons E."/>
            <person name="Wicker T."/>
            <person name="Salzberg S.L."/>
            <person name="Devos K.M."/>
            <person name="Dvorak J."/>
        </authorList>
    </citation>
    <scope>NUCLEOTIDE SEQUENCE [LARGE SCALE GENOMIC DNA]</scope>
    <source>
        <strain evidence="1">cv. AL8/78</strain>
    </source>
</reference>
<evidence type="ECO:0000313" key="1">
    <source>
        <dbReference type="EnsemblPlants" id="AET7Gv20676000.23"/>
    </source>
</evidence>
<reference evidence="2" key="1">
    <citation type="journal article" date="2014" name="Science">
        <title>Ancient hybridizations among the ancestral genomes of bread wheat.</title>
        <authorList>
            <consortium name="International Wheat Genome Sequencing Consortium,"/>
            <person name="Marcussen T."/>
            <person name="Sandve S.R."/>
            <person name="Heier L."/>
            <person name="Spannagl M."/>
            <person name="Pfeifer M."/>
            <person name="Jakobsen K.S."/>
            <person name="Wulff B.B."/>
            <person name="Steuernagel B."/>
            <person name="Mayer K.F."/>
            <person name="Olsen O.A."/>
        </authorList>
    </citation>
    <scope>NUCLEOTIDE SEQUENCE [LARGE SCALE GENOMIC DNA]</scope>
    <source>
        <strain evidence="2">cv. AL8/78</strain>
    </source>
</reference>
<proteinExistence type="predicted"/>
<dbReference type="AlphaFoldDB" id="A0A453RSG0"/>
<accession>A0A453RSG0</accession>
<sequence>HDRHNNVSNKKLLLQLCAWQPQATGFFQEIWPFPGALYRGS</sequence>
<reference evidence="1" key="5">
    <citation type="journal article" date="2021" name="G3 (Bethesda)">
        <title>Aegilops tauschii genome assembly Aet v5.0 features greater sequence contiguity and improved annotation.</title>
        <authorList>
            <person name="Wang L."/>
            <person name="Zhu T."/>
            <person name="Rodriguez J.C."/>
            <person name="Deal K.R."/>
            <person name="Dubcovsky J."/>
            <person name="McGuire P.E."/>
            <person name="Lux T."/>
            <person name="Spannagl M."/>
            <person name="Mayer K.F.X."/>
            <person name="Baldrich P."/>
            <person name="Meyers B.C."/>
            <person name="Huo N."/>
            <person name="Gu Y.Q."/>
            <person name="Zhou H."/>
            <person name="Devos K.M."/>
            <person name="Bennetzen J.L."/>
            <person name="Unver T."/>
            <person name="Budak H."/>
            <person name="Gulick P.J."/>
            <person name="Galiba G."/>
            <person name="Kalapos B."/>
            <person name="Nelson D.R."/>
            <person name="Li P."/>
            <person name="You F.M."/>
            <person name="Luo M.C."/>
            <person name="Dvorak J."/>
        </authorList>
    </citation>
    <scope>NUCLEOTIDE SEQUENCE [LARGE SCALE GENOMIC DNA]</scope>
    <source>
        <strain evidence="1">cv. AL8/78</strain>
    </source>
</reference>
<evidence type="ECO:0000313" key="2">
    <source>
        <dbReference type="Proteomes" id="UP000015105"/>
    </source>
</evidence>
<reference evidence="1" key="4">
    <citation type="submission" date="2019-03" db="UniProtKB">
        <authorList>
            <consortium name="EnsemblPlants"/>
        </authorList>
    </citation>
    <scope>IDENTIFICATION</scope>
</reference>
<name>A0A453RSG0_AEGTS</name>
<reference evidence="2" key="2">
    <citation type="journal article" date="2017" name="Nat. Plants">
        <title>The Aegilops tauschii genome reveals multiple impacts of transposons.</title>
        <authorList>
            <person name="Zhao G."/>
            <person name="Zou C."/>
            <person name="Li K."/>
            <person name="Wang K."/>
            <person name="Li T."/>
            <person name="Gao L."/>
            <person name="Zhang X."/>
            <person name="Wang H."/>
            <person name="Yang Z."/>
            <person name="Liu X."/>
            <person name="Jiang W."/>
            <person name="Mao L."/>
            <person name="Kong X."/>
            <person name="Jiao Y."/>
            <person name="Jia J."/>
        </authorList>
    </citation>
    <scope>NUCLEOTIDE SEQUENCE [LARGE SCALE GENOMIC DNA]</scope>
    <source>
        <strain evidence="2">cv. AL8/78</strain>
    </source>
</reference>
<keyword evidence="2" id="KW-1185">Reference proteome</keyword>